<accession>A0A915IIU5</accession>
<protein>
    <submittedName>
        <fullName evidence="2">Uncharacterized protein</fullName>
    </submittedName>
</protein>
<dbReference type="Proteomes" id="UP000887565">
    <property type="component" value="Unplaced"/>
</dbReference>
<reference evidence="2" key="1">
    <citation type="submission" date="2022-11" db="UniProtKB">
        <authorList>
            <consortium name="WormBaseParasite"/>
        </authorList>
    </citation>
    <scope>IDENTIFICATION</scope>
</reference>
<organism evidence="1 2">
    <name type="scientific">Romanomermis culicivorax</name>
    <name type="common">Nematode worm</name>
    <dbReference type="NCBI Taxonomy" id="13658"/>
    <lineage>
        <taxon>Eukaryota</taxon>
        <taxon>Metazoa</taxon>
        <taxon>Ecdysozoa</taxon>
        <taxon>Nematoda</taxon>
        <taxon>Enoplea</taxon>
        <taxon>Dorylaimia</taxon>
        <taxon>Mermithida</taxon>
        <taxon>Mermithoidea</taxon>
        <taxon>Mermithidae</taxon>
        <taxon>Romanomermis</taxon>
    </lineage>
</organism>
<proteinExistence type="predicted"/>
<name>A0A915IIU5_ROMCU</name>
<evidence type="ECO:0000313" key="1">
    <source>
        <dbReference type="Proteomes" id="UP000887565"/>
    </source>
</evidence>
<dbReference type="WBParaSite" id="nRc.2.0.1.t13297-RA">
    <property type="protein sequence ID" value="nRc.2.0.1.t13297-RA"/>
    <property type="gene ID" value="nRc.2.0.1.g13297"/>
</dbReference>
<sequence>MDVVQPALTVDPLIYLAMPTAFPSSPMITTVATARYIPPVRFSQWYVSNTQWVALAADLREYNFLPLLSGMVFPEHHWQDYLLLLCNQITEILIPTTTTPPIMLQQMPLAPTALIVAQSAPHPIAAQPPPTVPMDVQQPQQPSTSMANLDKYGQLICKPAHYEHSIKQKTQQEEVESSKAYKSP</sequence>
<evidence type="ECO:0000313" key="2">
    <source>
        <dbReference type="WBParaSite" id="nRc.2.0.1.t13297-RA"/>
    </source>
</evidence>
<dbReference type="AlphaFoldDB" id="A0A915IIU5"/>
<keyword evidence="1" id="KW-1185">Reference proteome</keyword>